<feature type="domain" description="Radical SAM core" evidence="11">
    <location>
        <begin position="129"/>
        <end position="361"/>
    </location>
</feature>
<dbReference type="KEGG" id="tbk:HF295_00610"/>
<dbReference type="InterPro" id="IPR005839">
    <property type="entry name" value="Methylthiotransferase"/>
</dbReference>
<dbReference type="RefSeq" id="WP_312031906.1">
    <property type="nucleotide sequence ID" value="NZ_CP051151.1"/>
</dbReference>
<dbReference type="SFLD" id="SFLDF00274">
    <property type="entry name" value="ribosomal_protein_S12_methylth"/>
    <property type="match status" value="1"/>
</dbReference>
<evidence type="ECO:0000259" key="11">
    <source>
        <dbReference type="PROSITE" id="PS51918"/>
    </source>
</evidence>
<dbReference type="Gene3D" id="3.80.30.20">
    <property type="entry name" value="tm_1862 like domain"/>
    <property type="match status" value="1"/>
</dbReference>
<evidence type="ECO:0000256" key="2">
    <source>
        <dbReference type="ARBA" id="ARBA00022490"/>
    </source>
</evidence>
<feature type="binding site" evidence="8">
    <location>
        <position position="143"/>
    </location>
    <ligand>
        <name>[4Fe-4S] cluster</name>
        <dbReference type="ChEBI" id="CHEBI:49883"/>
        <label>2</label>
        <note>4Fe-4S-S-AdoMet</note>
    </ligand>
</feature>
<protein>
    <recommendedName>
        <fullName evidence="8">Ribosomal protein uS12 methylthiotransferase RimO</fullName>
        <shortName evidence="8">uS12 MTTase</shortName>
        <shortName evidence="8">uS12 methylthiotransferase</shortName>
        <ecNumber evidence="8">2.8.4.4</ecNumber>
    </recommendedName>
    <alternativeName>
        <fullName evidence="8">Ribosomal protein uS12 (aspartate-C(3))-methylthiotransferase</fullName>
    </alternativeName>
    <alternativeName>
        <fullName evidence="8">Ribosome maturation factor RimO</fullName>
    </alternativeName>
</protein>
<dbReference type="SMART" id="SM00729">
    <property type="entry name" value="Elp3"/>
    <property type="match status" value="1"/>
</dbReference>
<evidence type="ECO:0000256" key="7">
    <source>
        <dbReference type="ARBA" id="ARBA00023014"/>
    </source>
</evidence>
<dbReference type="InterPro" id="IPR058240">
    <property type="entry name" value="rSAM_sf"/>
</dbReference>
<dbReference type="SFLD" id="SFLDS00029">
    <property type="entry name" value="Radical_SAM"/>
    <property type="match status" value="1"/>
</dbReference>
<evidence type="ECO:0000256" key="4">
    <source>
        <dbReference type="ARBA" id="ARBA00022691"/>
    </source>
</evidence>
<feature type="binding site" evidence="8">
    <location>
        <position position="46"/>
    </location>
    <ligand>
        <name>[4Fe-4S] cluster</name>
        <dbReference type="ChEBI" id="CHEBI:49883"/>
        <label>1</label>
    </ligand>
</feature>
<keyword evidence="13" id="KW-1185">Reference proteome</keyword>
<accession>A0A7L6N2I6</accession>
<reference evidence="12 13" key="1">
    <citation type="submission" date="2020-04" db="EMBL/GenBank/DDBJ databases">
        <authorList>
            <person name="Zheng R.K."/>
            <person name="Sun C.M."/>
        </authorList>
    </citation>
    <scope>NUCLEOTIDE SEQUENCE [LARGE SCALE GENOMIC DNA]</scope>
    <source>
        <strain evidence="13">zrk29</strain>
    </source>
</reference>
<dbReference type="Gene3D" id="2.40.50.140">
    <property type="entry name" value="Nucleic acid-binding proteins"/>
    <property type="match status" value="1"/>
</dbReference>
<dbReference type="InterPro" id="IPR038135">
    <property type="entry name" value="Methylthiotransferase_N_sf"/>
</dbReference>
<evidence type="ECO:0000259" key="10">
    <source>
        <dbReference type="PROSITE" id="PS51449"/>
    </source>
</evidence>
<comment type="cofactor">
    <cofactor evidence="8">
        <name>[4Fe-4S] cluster</name>
        <dbReference type="ChEBI" id="CHEBI:49883"/>
    </cofactor>
    <text evidence="8">Binds 2 [4Fe-4S] clusters. One cluster is coordinated with 3 cysteines and an exchangeable S-adenosyl-L-methionine.</text>
</comment>
<dbReference type="PROSITE" id="PS50926">
    <property type="entry name" value="TRAM"/>
    <property type="match status" value="1"/>
</dbReference>
<dbReference type="AlphaFoldDB" id="A0A7L6N2I6"/>
<feature type="domain" description="TRAM" evidence="9">
    <location>
        <begin position="364"/>
        <end position="433"/>
    </location>
</feature>
<evidence type="ECO:0000259" key="9">
    <source>
        <dbReference type="PROSITE" id="PS50926"/>
    </source>
</evidence>
<gene>
    <name evidence="8 12" type="primary">rimO</name>
    <name evidence="12" type="ORF">HF295_00610</name>
</gene>
<evidence type="ECO:0000313" key="13">
    <source>
        <dbReference type="Proteomes" id="UP000512167"/>
    </source>
</evidence>
<dbReference type="Proteomes" id="UP000512167">
    <property type="component" value="Chromosome"/>
</dbReference>
<dbReference type="InterPro" id="IPR023404">
    <property type="entry name" value="rSAM_horseshoe"/>
</dbReference>
<dbReference type="CDD" id="cd01335">
    <property type="entry name" value="Radical_SAM"/>
    <property type="match status" value="1"/>
</dbReference>
<dbReference type="GO" id="GO:0046872">
    <property type="term" value="F:metal ion binding"/>
    <property type="evidence" value="ECO:0007669"/>
    <property type="project" value="UniProtKB-KW"/>
</dbReference>
<keyword evidence="2 8" id="KW-0963">Cytoplasm</keyword>
<keyword evidence="4 8" id="KW-0949">S-adenosyl-L-methionine</keyword>
<comment type="catalytic activity">
    <reaction evidence="8">
        <text>L-aspartate(89)-[ribosomal protein uS12]-hydrogen + (sulfur carrier)-SH + AH2 + 2 S-adenosyl-L-methionine = 3-methylsulfanyl-L-aspartate(89)-[ribosomal protein uS12]-hydrogen + (sulfur carrier)-H + 5'-deoxyadenosine + L-methionine + A + S-adenosyl-L-homocysteine + 2 H(+)</text>
        <dbReference type="Rhea" id="RHEA:37087"/>
        <dbReference type="Rhea" id="RHEA-COMP:10460"/>
        <dbReference type="Rhea" id="RHEA-COMP:10461"/>
        <dbReference type="Rhea" id="RHEA-COMP:14737"/>
        <dbReference type="Rhea" id="RHEA-COMP:14739"/>
        <dbReference type="ChEBI" id="CHEBI:13193"/>
        <dbReference type="ChEBI" id="CHEBI:15378"/>
        <dbReference type="ChEBI" id="CHEBI:17319"/>
        <dbReference type="ChEBI" id="CHEBI:17499"/>
        <dbReference type="ChEBI" id="CHEBI:29917"/>
        <dbReference type="ChEBI" id="CHEBI:29961"/>
        <dbReference type="ChEBI" id="CHEBI:57844"/>
        <dbReference type="ChEBI" id="CHEBI:57856"/>
        <dbReference type="ChEBI" id="CHEBI:59789"/>
        <dbReference type="ChEBI" id="CHEBI:64428"/>
        <dbReference type="ChEBI" id="CHEBI:73599"/>
        <dbReference type="EC" id="2.8.4.4"/>
    </reaction>
</comment>
<dbReference type="PROSITE" id="PS51449">
    <property type="entry name" value="MTTASE_N"/>
    <property type="match status" value="1"/>
</dbReference>
<dbReference type="Pfam" id="PF18693">
    <property type="entry name" value="TRAM_2"/>
    <property type="match status" value="1"/>
</dbReference>
<evidence type="ECO:0000256" key="5">
    <source>
        <dbReference type="ARBA" id="ARBA00022723"/>
    </source>
</evidence>
<dbReference type="InterPro" id="IPR020612">
    <property type="entry name" value="Methylthiotransferase_CS"/>
</dbReference>
<feature type="binding site" evidence="8">
    <location>
        <position position="150"/>
    </location>
    <ligand>
        <name>[4Fe-4S] cluster</name>
        <dbReference type="ChEBI" id="CHEBI:49883"/>
        <label>2</label>
        <note>4Fe-4S-S-AdoMet</note>
    </ligand>
</feature>
<dbReference type="GO" id="GO:0051539">
    <property type="term" value="F:4 iron, 4 sulfur cluster binding"/>
    <property type="evidence" value="ECO:0007669"/>
    <property type="project" value="UniProtKB-UniRule"/>
</dbReference>
<comment type="subcellular location">
    <subcellularLocation>
        <location evidence="8">Cytoplasm</location>
    </subcellularLocation>
</comment>
<feature type="binding site" evidence="8">
    <location>
        <position position="10"/>
    </location>
    <ligand>
        <name>[4Fe-4S] cluster</name>
        <dbReference type="ChEBI" id="CHEBI:49883"/>
        <label>1</label>
    </ligand>
</feature>
<comment type="similarity">
    <text evidence="8">Belongs to the methylthiotransferase family. RimO subfamily.</text>
</comment>
<keyword evidence="5 8" id="KW-0479">Metal-binding</keyword>
<dbReference type="NCBIfam" id="TIGR00089">
    <property type="entry name" value="MiaB/RimO family radical SAM methylthiotransferase"/>
    <property type="match status" value="1"/>
</dbReference>
<evidence type="ECO:0000256" key="1">
    <source>
        <dbReference type="ARBA" id="ARBA00022485"/>
    </source>
</evidence>
<organism evidence="12 13">
    <name type="scientific">Hujiaoplasma nucleasis</name>
    <dbReference type="NCBI Taxonomy" id="2725268"/>
    <lineage>
        <taxon>Bacteria</taxon>
        <taxon>Bacillati</taxon>
        <taxon>Mycoplasmatota</taxon>
        <taxon>Mollicutes</taxon>
        <taxon>Candidatus Izemoplasmatales</taxon>
        <taxon>Hujiaoplasmataceae</taxon>
        <taxon>Hujiaoplasma</taxon>
    </lineage>
</organism>
<dbReference type="SFLD" id="SFLDG01082">
    <property type="entry name" value="B12-binding_domain_containing"/>
    <property type="match status" value="1"/>
</dbReference>
<dbReference type="HAMAP" id="MF_01865">
    <property type="entry name" value="MTTase_RimO"/>
    <property type="match status" value="1"/>
</dbReference>
<keyword evidence="6 8" id="KW-0408">Iron</keyword>
<dbReference type="Pfam" id="PF04055">
    <property type="entry name" value="Radical_SAM"/>
    <property type="match status" value="1"/>
</dbReference>
<dbReference type="PROSITE" id="PS51918">
    <property type="entry name" value="RADICAL_SAM"/>
    <property type="match status" value="1"/>
</dbReference>
<keyword evidence="12" id="KW-0689">Ribosomal protein</keyword>
<dbReference type="GO" id="GO:0035600">
    <property type="term" value="P:tRNA methylthiolation"/>
    <property type="evidence" value="ECO:0007669"/>
    <property type="project" value="UniProtKB-ARBA"/>
</dbReference>
<feature type="binding site" evidence="8">
    <location>
        <position position="75"/>
    </location>
    <ligand>
        <name>[4Fe-4S] cluster</name>
        <dbReference type="ChEBI" id="CHEBI:49883"/>
        <label>1</label>
    </ligand>
</feature>
<dbReference type="EMBL" id="CP051151">
    <property type="protein sequence ID" value="QLY39438.1"/>
    <property type="molecule type" value="Genomic_DNA"/>
</dbReference>
<dbReference type="GO" id="GO:0005840">
    <property type="term" value="C:ribosome"/>
    <property type="evidence" value="ECO:0007669"/>
    <property type="project" value="UniProtKB-KW"/>
</dbReference>
<dbReference type="SFLD" id="SFLDG01061">
    <property type="entry name" value="methylthiotransferase"/>
    <property type="match status" value="1"/>
</dbReference>
<evidence type="ECO:0000256" key="8">
    <source>
        <dbReference type="HAMAP-Rule" id="MF_01865"/>
    </source>
</evidence>
<keyword evidence="7 8" id="KW-0411">Iron-sulfur</keyword>
<keyword evidence="1 8" id="KW-0004">4Fe-4S</keyword>
<keyword evidence="12" id="KW-0687">Ribonucleoprotein</keyword>
<dbReference type="PANTHER" id="PTHR43837">
    <property type="entry name" value="RIBOSOMAL PROTEIN S12 METHYLTHIOTRANSFERASE RIMO"/>
    <property type="match status" value="1"/>
</dbReference>
<dbReference type="InterPro" id="IPR002792">
    <property type="entry name" value="TRAM_dom"/>
</dbReference>
<dbReference type="EC" id="2.8.4.4" evidence="8"/>
<dbReference type="InterPro" id="IPR006638">
    <property type="entry name" value="Elp3/MiaA/NifB-like_rSAM"/>
</dbReference>
<comment type="function">
    <text evidence="8">Catalyzes the methylthiolation of an aspartic acid residue of ribosomal protein uS12.</text>
</comment>
<dbReference type="InterPro" id="IPR012340">
    <property type="entry name" value="NA-bd_OB-fold"/>
</dbReference>
<dbReference type="NCBIfam" id="TIGR01125">
    <property type="entry name" value="30S ribosomal protein S12 methylthiotransferase RimO"/>
    <property type="match status" value="1"/>
</dbReference>
<keyword evidence="3 8" id="KW-0808">Transferase</keyword>
<dbReference type="GO" id="GO:0035599">
    <property type="term" value="F:aspartic acid methylthiotransferase activity"/>
    <property type="evidence" value="ECO:0007669"/>
    <property type="project" value="TreeGrafter"/>
</dbReference>
<dbReference type="Pfam" id="PF00919">
    <property type="entry name" value="UPF0004"/>
    <property type="match status" value="1"/>
</dbReference>
<evidence type="ECO:0000256" key="3">
    <source>
        <dbReference type="ARBA" id="ARBA00022679"/>
    </source>
</evidence>
<feature type="domain" description="MTTase N-terminal" evidence="10">
    <location>
        <begin position="1"/>
        <end position="112"/>
    </location>
</feature>
<proteinExistence type="inferred from homology"/>
<feature type="binding site" evidence="8">
    <location>
        <position position="147"/>
    </location>
    <ligand>
        <name>[4Fe-4S] cluster</name>
        <dbReference type="ChEBI" id="CHEBI:49883"/>
        <label>2</label>
        <note>4Fe-4S-S-AdoMet</note>
    </ligand>
</feature>
<dbReference type="SUPFAM" id="SSF102114">
    <property type="entry name" value="Radical SAM enzymes"/>
    <property type="match status" value="1"/>
</dbReference>
<dbReference type="GO" id="GO:0103039">
    <property type="term" value="F:protein methylthiotransferase activity"/>
    <property type="evidence" value="ECO:0007669"/>
    <property type="project" value="UniProtKB-EC"/>
</dbReference>
<dbReference type="InterPro" id="IPR005840">
    <property type="entry name" value="Ribosomal_uS12_MeSTrfase_RimO"/>
</dbReference>
<dbReference type="InterPro" id="IPR013848">
    <property type="entry name" value="Methylthiotransferase_N"/>
</dbReference>
<evidence type="ECO:0000256" key="6">
    <source>
        <dbReference type="ARBA" id="ARBA00023004"/>
    </source>
</evidence>
<evidence type="ECO:0000313" key="12">
    <source>
        <dbReference type="EMBL" id="QLY39438.1"/>
    </source>
</evidence>
<dbReference type="InterPro" id="IPR007197">
    <property type="entry name" value="rSAM"/>
</dbReference>
<dbReference type="Gene3D" id="3.40.50.12160">
    <property type="entry name" value="Methylthiotransferase, N-terminal domain"/>
    <property type="match status" value="1"/>
</dbReference>
<name>A0A7L6N2I6_9MOLU</name>
<dbReference type="PANTHER" id="PTHR43837:SF1">
    <property type="entry name" value="RIBOSOMAL PROTEIN US12 METHYLTHIOTRANSFERASE RIMO"/>
    <property type="match status" value="1"/>
</dbReference>
<dbReference type="PROSITE" id="PS01278">
    <property type="entry name" value="MTTASE_RADICAL"/>
    <property type="match status" value="1"/>
</dbReference>
<sequence>MKIGFISLGCAKNLVDSEMILGILQQAGCIIVNDPEEADAIFVNTCGFIESAKTETLETILEMASYNKKLIVTGCYAKRYKEKLEKEMPFIDKIITLQDYPKIHLILNDLFSEEHMKFSPLRYENRLLTTSHYSPYVKIGEGCNNNCTYCAIPLIRGKFRSKPFQDVLSECQLLVDNGAKEINLISQDTSRYGSDYNKQNKSELHHLVHEISLLEGIELVRVLYLYPDEISDDLIEEVKTNPKVAKYFDIPIQHISSTVLKRMNRRGNKEFIEDLLNKIRREIPQAIIRTTYIVGFPGETHEDFNQLYEFTEKFQFDRLGVFAYSKEEDTGAYSMTNQVDELVKEERLEKIMKLQKRLSRQVNKKQLGSIHNTLIENYDPETKFYYGRSFAFAPDDIDGMIVFQSNKPLEIGQMVNVKIKTFFGYDLIGDRVEGEDNVS</sequence>
<dbReference type="GO" id="GO:0005829">
    <property type="term" value="C:cytosol"/>
    <property type="evidence" value="ECO:0007669"/>
    <property type="project" value="TreeGrafter"/>
</dbReference>
<dbReference type="FunFam" id="3.80.30.20:FF:000001">
    <property type="entry name" value="tRNA-2-methylthio-N(6)-dimethylallyladenosine synthase 2"/>
    <property type="match status" value="1"/>
</dbReference>